<evidence type="ECO:0000256" key="1">
    <source>
        <dbReference type="SAM" id="SignalP"/>
    </source>
</evidence>
<reference evidence="3" key="1">
    <citation type="journal article" date="2019" name="Int. J. Syst. Evol. Microbiol.">
        <title>The Global Catalogue of Microorganisms (GCM) 10K type strain sequencing project: providing services to taxonomists for standard genome sequencing and annotation.</title>
        <authorList>
            <consortium name="The Broad Institute Genomics Platform"/>
            <consortium name="The Broad Institute Genome Sequencing Center for Infectious Disease"/>
            <person name="Wu L."/>
            <person name="Ma J."/>
        </authorList>
    </citation>
    <scope>NUCLEOTIDE SEQUENCE [LARGE SCALE GENOMIC DNA]</scope>
    <source>
        <strain evidence="3">CCUG 55995</strain>
    </source>
</reference>
<keyword evidence="1" id="KW-0732">Signal</keyword>
<evidence type="ECO:0000313" key="2">
    <source>
        <dbReference type="EMBL" id="MFC4639076.1"/>
    </source>
</evidence>
<feature type="chain" id="PRO_5045220260" description="Lipoprotein" evidence="1">
    <location>
        <begin position="33"/>
        <end position="152"/>
    </location>
</feature>
<comment type="caution">
    <text evidence="2">The sequence shown here is derived from an EMBL/GenBank/DDBJ whole genome shotgun (WGS) entry which is preliminary data.</text>
</comment>
<gene>
    <name evidence="2" type="ORF">ACFO0D_12080</name>
</gene>
<accession>A0ABV9IBF0</accession>
<organism evidence="2 3">
    <name type="scientific">Deinococcus hohokamensis</name>
    <dbReference type="NCBI Taxonomy" id="309883"/>
    <lineage>
        <taxon>Bacteria</taxon>
        <taxon>Thermotogati</taxon>
        <taxon>Deinococcota</taxon>
        <taxon>Deinococci</taxon>
        <taxon>Deinococcales</taxon>
        <taxon>Deinococcaceae</taxon>
        <taxon>Deinococcus</taxon>
    </lineage>
</organism>
<dbReference type="EMBL" id="JBHSEI010000008">
    <property type="protein sequence ID" value="MFC4639076.1"/>
    <property type="molecule type" value="Genomic_DNA"/>
</dbReference>
<protein>
    <recommendedName>
        <fullName evidence="4">Lipoprotein</fullName>
    </recommendedName>
</protein>
<evidence type="ECO:0008006" key="4">
    <source>
        <dbReference type="Google" id="ProtNLM"/>
    </source>
</evidence>
<keyword evidence="3" id="KW-1185">Reference proteome</keyword>
<proteinExistence type="predicted"/>
<dbReference type="Proteomes" id="UP001595952">
    <property type="component" value="Unassembled WGS sequence"/>
</dbReference>
<name>A0ABV9IBF0_9DEIO</name>
<dbReference type="RefSeq" id="WP_380062074.1">
    <property type="nucleotide sequence ID" value="NZ_JBHSEI010000008.1"/>
</dbReference>
<feature type="signal peptide" evidence="1">
    <location>
        <begin position="1"/>
        <end position="32"/>
    </location>
</feature>
<evidence type="ECO:0000313" key="3">
    <source>
        <dbReference type="Proteomes" id="UP001595952"/>
    </source>
</evidence>
<sequence length="152" mass="16272">MKATKQTLARSLSSSLPRLLTALAFVLPTAHACPVRPGTIGNGLIPTPAGLRAECGTNYQAFKKGVTAGSMWAEMYSMPITGPGDNVRFSQVVSTLSSTLTRKGYVFHRSAPVTNQKGAPQMLTFVNRNTGHVFAYLLVREGSRMTLALTGK</sequence>